<proteinExistence type="predicted"/>
<dbReference type="Proteomes" id="UP000291822">
    <property type="component" value="Unassembled WGS sequence"/>
</dbReference>
<evidence type="ECO:0000313" key="1">
    <source>
        <dbReference type="EMBL" id="TCI08210.1"/>
    </source>
</evidence>
<reference evidence="1 2" key="1">
    <citation type="submission" date="2019-02" db="EMBL/GenBank/DDBJ databases">
        <title>Dyella amyloliquefaciens sp. nov., isolated from forest soil.</title>
        <authorList>
            <person name="Gao Z.-H."/>
            <person name="Qiu L.-H."/>
        </authorList>
    </citation>
    <scope>NUCLEOTIDE SEQUENCE [LARGE SCALE GENOMIC DNA]</scope>
    <source>
        <strain evidence="1 2">KACC 12747</strain>
    </source>
</reference>
<accession>A0A4R0YIF0</accession>
<dbReference type="RefSeq" id="WP_131411392.1">
    <property type="nucleotide sequence ID" value="NZ_SJTG01000004.1"/>
</dbReference>
<protein>
    <submittedName>
        <fullName evidence="1">Uncharacterized protein</fullName>
    </submittedName>
</protein>
<gene>
    <name evidence="1" type="ORF">EZM97_26540</name>
</gene>
<sequence>MGRIRVSITHGAAMPLLFRIIFAGIILVFSLQARVAWAQATLRCDACTEVRARQLAAGNPPWPHVYVMDMVRRQMRHFYRQAEPLAPLGEVALTPQERDYWQLALRYYDGNHGYFSHLDHWQIDVVRDADGVLVLRDLRLVDADRRADDTMAGQGGRGIVADDLERHPSWRDNLACVLTQALLSPEWDIFDHLARHTGLKPHEVRLLFGADHASTIQLDVPEQTLLVETRFIDGSSARWVWRPQASRFAWAGRLSQDGSHRSMQSQVPRPDVAWPPVLSHLVHRPRRCRWGAALSSSGYLHPSLQHSMAHMGCPGD</sequence>
<dbReference type="AlphaFoldDB" id="A0A4R0YIF0"/>
<name>A0A4R0YIF0_9GAMM</name>
<comment type="caution">
    <text evidence="1">The sequence shown here is derived from an EMBL/GenBank/DDBJ whole genome shotgun (WGS) entry which is preliminary data.</text>
</comment>
<evidence type="ECO:0000313" key="2">
    <source>
        <dbReference type="Proteomes" id="UP000291822"/>
    </source>
</evidence>
<keyword evidence="2" id="KW-1185">Reference proteome</keyword>
<dbReference type="EMBL" id="SJTG01000004">
    <property type="protein sequence ID" value="TCI08210.1"/>
    <property type="molecule type" value="Genomic_DNA"/>
</dbReference>
<organism evidence="1 2">
    <name type="scientific">Dyella soli</name>
    <dbReference type="NCBI Taxonomy" id="522319"/>
    <lineage>
        <taxon>Bacteria</taxon>
        <taxon>Pseudomonadati</taxon>
        <taxon>Pseudomonadota</taxon>
        <taxon>Gammaproteobacteria</taxon>
        <taxon>Lysobacterales</taxon>
        <taxon>Rhodanobacteraceae</taxon>
        <taxon>Dyella</taxon>
    </lineage>
</organism>